<keyword evidence="4" id="KW-1185">Reference proteome</keyword>
<dbReference type="Proteomes" id="UP001465668">
    <property type="component" value="Unassembled WGS sequence"/>
</dbReference>
<evidence type="ECO:0000259" key="2">
    <source>
        <dbReference type="PROSITE" id="PS51762"/>
    </source>
</evidence>
<dbReference type="PANTHER" id="PTHR38121">
    <property type="entry name" value="GH16 DOMAIN-CONTAINING PROTEIN"/>
    <property type="match status" value="1"/>
</dbReference>
<evidence type="ECO:0000313" key="3">
    <source>
        <dbReference type="EMBL" id="KAK9783483.1"/>
    </source>
</evidence>
<accession>A0ABR2Y8E0</accession>
<name>A0ABR2Y8E0_9PEZI</name>
<dbReference type="InterPro" id="IPR013320">
    <property type="entry name" value="ConA-like_dom_sf"/>
</dbReference>
<comment type="caution">
    <text evidence="3">The sequence shown here is derived from an EMBL/GenBank/DDBJ whole genome shotgun (WGS) entry which is preliminary data.</text>
</comment>
<evidence type="ECO:0000313" key="4">
    <source>
        <dbReference type="Proteomes" id="UP001465668"/>
    </source>
</evidence>
<feature type="signal peptide" evidence="1">
    <location>
        <begin position="1"/>
        <end position="27"/>
    </location>
</feature>
<dbReference type="InterPro" id="IPR000757">
    <property type="entry name" value="Beta-glucanase-like"/>
</dbReference>
<feature type="chain" id="PRO_5045594891" evidence="1">
    <location>
        <begin position="28"/>
        <end position="406"/>
    </location>
</feature>
<proteinExistence type="predicted"/>
<organism evidence="3 4">
    <name type="scientific">Seiridium cardinale</name>
    <dbReference type="NCBI Taxonomy" id="138064"/>
    <lineage>
        <taxon>Eukaryota</taxon>
        <taxon>Fungi</taxon>
        <taxon>Dikarya</taxon>
        <taxon>Ascomycota</taxon>
        <taxon>Pezizomycotina</taxon>
        <taxon>Sordariomycetes</taxon>
        <taxon>Xylariomycetidae</taxon>
        <taxon>Amphisphaeriales</taxon>
        <taxon>Sporocadaceae</taxon>
        <taxon>Seiridium</taxon>
    </lineage>
</organism>
<dbReference type="EMBL" id="JARVKM010000001">
    <property type="protein sequence ID" value="KAK9783483.1"/>
    <property type="molecule type" value="Genomic_DNA"/>
</dbReference>
<reference evidence="3 4" key="1">
    <citation type="submission" date="2024-02" db="EMBL/GenBank/DDBJ databases">
        <title>First draft genome assembly of two strains of Seiridium cardinale.</title>
        <authorList>
            <person name="Emiliani G."/>
            <person name="Scali E."/>
        </authorList>
    </citation>
    <scope>NUCLEOTIDE SEQUENCE [LARGE SCALE GENOMIC DNA]</scope>
    <source>
        <strain evidence="3 4">BM-138-000479</strain>
    </source>
</reference>
<dbReference type="Pfam" id="PF00722">
    <property type="entry name" value="Glyco_hydro_16"/>
    <property type="match status" value="1"/>
</dbReference>
<dbReference type="SUPFAM" id="SSF49899">
    <property type="entry name" value="Concanavalin A-like lectins/glucanases"/>
    <property type="match status" value="1"/>
</dbReference>
<dbReference type="Gene3D" id="2.60.120.200">
    <property type="match status" value="1"/>
</dbReference>
<dbReference type="PROSITE" id="PS51762">
    <property type="entry name" value="GH16_2"/>
    <property type="match status" value="1"/>
</dbReference>
<evidence type="ECO:0000256" key="1">
    <source>
        <dbReference type="SAM" id="SignalP"/>
    </source>
</evidence>
<sequence>MKKNPWGEIANLLTILLGLDIVGHVTADCECGYSITTGDDLSTELFTDILESDFVHIDYTRSGNKKKIWATQVYKTNATAARSVYGEWFTTSNVEGNTIADMDTWTEDGPDRRDAGLELRVGSVVADGMVQNGQVATTTDEEYFHGSYRASIKVSAVEGTCTAFFWRSHKFGGVDADNIMQYFNDTQEIDLEFLSREFVAPDLTYPVNLVLQTRQSKAAGYDATKTGSWIRSNLSFDPTADFHEYRFDFLSSRVLFYADNSLLASMNASTGGVPSTSGNLVLSHWSNGNAGWSGGPPTEDATSVVRYVKAYYNSSSEVRRGDFEARCQDPTRQGAVCEVLEGNATFFFMYKNNTTVNETTYGGSGSGGGDGSENEGGIGTFEMRSRPGSNLGFYISLATILWLCGL</sequence>
<feature type="domain" description="GH16" evidence="2">
    <location>
        <begin position="40"/>
        <end position="316"/>
    </location>
</feature>
<keyword evidence="1" id="KW-0732">Signal</keyword>
<dbReference type="PANTHER" id="PTHR38121:SF5">
    <property type="entry name" value="GH16 DOMAIN-CONTAINING PROTEIN"/>
    <property type="match status" value="1"/>
</dbReference>
<protein>
    <submittedName>
        <fullName evidence="3">GH16 domain-containing protein</fullName>
    </submittedName>
</protein>
<dbReference type="CDD" id="cd00413">
    <property type="entry name" value="Glyco_hydrolase_16"/>
    <property type="match status" value="1"/>
</dbReference>
<gene>
    <name evidence="3" type="ORF">SCAR479_00042</name>
</gene>